<dbReference type="GO" id="GO:0006313">
    <property type="term" value="P:DNA transposition"/>
    <property type="evidence" value="ECO:0007669"/>
    <property type="project" value="InterPro"/>
</dbReference>
<dbReference type="GO" id="GO:0003677">
    <property type="term" value="F:DNA binding"/>
    <property type="evidence" value="ECO:0007669"/>
    <property type="project" value="InterPro"/>
</dbReference>
<evidence type="ECO:0000313" key="2">
    <source>
        <dbReference type="EMBL" id="SCM78957.1"/>
    </source>
</evidence>
<dbReference type="InterPro" id="IPR002686">
    <property type="entry name" value="Transposase_17"/>
</dbReference>
<dbReference type="Pfam" id="PF01797">
    <property type="entry name" value="Y1_Tnp"/>
    <property type="match status" value="1"/>
</dbReference>
<gene>
    <name evidence="2" type="ORF">KL86SPO_20326</name>
</gene>
<proteinExistence type="predicted"/>
<feature type="domain" description="Transposase IS200-like" evidence="1">
    <location>
        <begin position="9"/>
        <end position="123"/>
    </location>
</feature>
<dbReference type="InterPro" id="IPR036515">
    <property type="entry name" value="Transposase_17_sf"/>
</dbReference>
<dbReference type="SUPFAM" id="SSF143422">
    <property type="entry name" value="Transposase IS200-like"/>
    <property type="match status" value="1"/>
</dbReference>
<dbReference type="RefSeq" id="WP_288183327.1">
    <property type="nucleotide sequence ID" value="NZ_LT608335.1"/>
</dbReference>
<name>A0A212LN60_9FIRM</name>
<dbReference type="GO" id="GO:0004803">
    <property type="term" value="F:transposase activity"/>
    <property type="evidence" value="ECO:0007669"/>
    <property type="project" value="InterPro"/>
</dbReference>
<dbReference type="SMART" id="SM01321">
    <property type="entry name" value="Y1_Tnp"/>
    <property type="match status" value="1"/>
</dbReference>
<dbReference type="PANTHER" id="PTHR34322:SF2">
    <property type="entry name" value="TRANSPOSASE IS200-LIKE DOMAIN-CONTAINING PROTEIN"/>
    <property type="match status" value="1"/>
</dbReference>
<dbReference type="EMBL" id="FMJE01000002">
    <property type="protein sequence ID" value="SCM78957.1"/>
    <property type="molecule type" value="Genomic_DNA"/>
</dbReference>
<dbReference type="Gene3D" id="3.30.70.1290">
    <property type="entry name" value="Transposase IS200-like"/>
    <property type="match status" value="1"/>
</dbReference>
<dbReference type="AlphaFoldDB" id="A0A212LN60"/>
<dbReference type="PANTHER" id="PTHR34322">
    <property type="entry name" value="TRANSPOSASE, Y1_TNP DOMAIN-CONTAINING"/>
    <property type="match status" value="1"/>
</dbReference>
<evidence type="ECO:0000259" key="1">
    <source>
        <dbReference type="SMART" id="SM01321"/>
    </source>
</evidence>
<protein>
    <submittedName>
        <fullName evidence="2">Transposase</fullName>
    </submittedName>
</protein>
<accession>A0A212LN60</accession>
<sequence length="247" mass="28723">MARVAREKSNSGIHHIMIRGINKQPILEDREDNQKLLEILKQCKAISEYNIYAYCFLGNHVHLLLKERKEGLEQIFKRIGARYVYYFNQKYKRSGHLFQDRFKSEPVEDDGYLITVLKYIHNNPVKAGLVKSAKEYPWSSYHEYINSNNLIDVDLVLGMMNKEQFIDIHNQPSSEAVLDLKEDHFRMTDAEAEMVIKEIGGAERISTCLNLPMEKRNELIKELRGRGLSIRQISRVTGIGKGIIERV</sequence>
<reference evidence="2" key="1">
    <citation type="submission" date="2016-08" db="EMBL/GenBank/DDBJ databases">
        <authorList>
            <person name="Seilhamer J.J."/>
        </authorList>
    </citation>
    <scope>NUCLEOTIDE SEQUENCE</scope>
    <source>
        <strain evidence="2">86</strain>
    </source>
</reference>
<organism evidence="2">
    <name type="scientific">uncultured Sporomusa sp</name>
    <dbReference type="NCBI Taxonomy" id="307249"/>
    <lineage>
        <taxon>Bacteria</taxon>
        <taxon>Bacillati</taxon>
        <taxon>Bacillota</taxon>
        <taxon>Negativicutes</taxon>
        <taxon>Selenomonadales</taxon>
        <taxon>Sporomusaceae</taxon>
        <taxon>Sporomusa</taxon>
        <taxon>environmental samples</taxon>
    </lineage>
</organism>